<feature type="region of interest" description="Disordered" evidence="1">
    <location>
        <begin position="156"/>
        <end position="180"/>
    </location>
</feature>
<dbReference type="PANTHER" id="PTHR34678">
    <property type="entry name" value="50S RIBOSOMAL PROTEIN 5, CHLOROPLASTIC"/>
    <property type="match status" value="1"/>
</dbReference>
<dbReference type="Proteomes" id="UP000315295">
    <property type="component" value="Unassembled WGS sequence"/>
</dbReference>
<dbReference type="STRING" id="106549.A0A540KI41"/>
<accession>A0A540KI41</accession>
<dbReference type="GO" id="GO:0009535">
    <property type="term" value="C:chloroplast thylakoid membrane"/>
    <property type="evidence" value="ECO:0007669"/>
    <property type="project" value="TreeGrafter"/>
</dbReference>
<evidence type="ECO:0000313" key="3">
    <source>
        <dbReference type="Proteomes" id="UP000315295"/>
    </source>
</evidence>
<protein>
    <submittedName>
        <fullName evidence="2">Uncharacterized protein</fullName>
    </submittedName>
</protein>
<comment type="caution">
    <text evidence="2">The sequence shown here is derived from an EMBL/GenBank/DDBJ whole genome shotgun (WGS) entry which is preliminary data.</text>
</comment>
<dbReference type="CDD" id="cd23709">
    <property type="entry name" value="Psrp5_CTD"/>
    <property type="match status" value="1"/>
</dbReference>
<feature type="region of interest" description="Disordered" evidence="1">
    <location>
        <begin position="80"/>
        <end position="134"/>
    </location>
</feature>
<organism evidence="2 3">
    <name type="scientific">Malus baccata</name>
    <name type="common">Siberian crab apple</name>
    <name type="synonym">Pyrus baccata</name>
    <dbReference type="NCBI Taxonomy" id="106549"/>
    <lineage>
        <taxon>Eukaryota</taxon>
        <taxon>Viridiplantae</taxon>
        <taxon>Streptophyta</taxon>
        <taxon>Embryophyta</taxon>
        <taxon>Tracheophyta</taxon>
        <taxon>Spermatophyta</taxon>
        <taxon>Magnoliopsida</taxon>
        <taxon>eudicotyledons</taxon>
        <taxon>Gunneridae</taxon>
        <taxon>Pentapetalae</taxon>
        <taxon>rosids</taxon>
        <taxon>fabids</taxon>
        <taxon>Rosales</taxon>
        <taxon>Rosaceae</taxon>
        <taxon>Amygdaloideae</taxon>
        <taxon>Maleae</taxon>
        <taxon>Malus</taxon>
    </lineage>
</organism>
<dbReference type="EMBL" id="VIEB01001239">
    <property type="protein sequence ID" value="TQD73891.1"/>
    <property type="molecule type" value="Genomic_DNA"/>
</dbReference>
<dbReference type="GO" id="GO:0032544">
    <property type="term" value="P:plastid translation"/>
    <property type="evidence" value="ECO:0007669"/>
    <property type="project" value="TreeGrafter"/>
</dbReference>
<name>A0A540KI41_MALBA</name>
<dbReference type="AlphaFoldDB" id="A0A540KI41"/>
<dbReference type="PANTHER" id="PTHR34678:SF1">
    <property type="entry name" value="LARGE RIBOSOMAL SUBUNIT PROTEIN CL37"/>
    <property type="match status" value="1"/>
</dbReference>
<feature type="region of interest" description="Disordered" evidence="1">
    <location>
        <begin position="210"/>
        <end position="237"/>
    </location>
</feature>
<keyword evidence="3" id="KW-1185">Reference proteome</keyword>
<sequence>MKGPSAPRPEFKPGSVCLAKMVQNFIEESNEKQPPPKCGRNRCNCFHGNSNDSSDDELDIFSGGFGDSISCGSFGGDASDILKSDSMRERLGEKPPGRYGEDRRSKQESQTKRRFEEDVSWMHMKPNNLHPKSFSGVRLHMPVVKRSASVVVKASSDIDGTAAANEGSEPLPDSKEEAVVPVDKLPLESRLQEWLEQKKKMQLAKKIRLRRNRLVRKRKLRKKGRWPPSKMKKLKNV</sequence>
<evidence type="ECO:0000313" key="2">
    <source>
        <dbReference type="EMBL" id="TQD73891.1"/>
    </source>
</evidence>
<dbReference type="InterPro" id="IPR040307">
    <property type="entry name" value="Ribosomal_cL37"/>
</dbReference>
<proteinExistence type="predicted"/>
<gene>
    <name evidence="2" type="ORF">C1H46_040593</name>
</gene>
<evidence type="ECO:0000256" key="1">
    <source>
        <dbReference type="SAM" id="MobiDB-lite"/>
    </source>
</evidence>
<feature type="region of interest" description="Disordered" evidence="1">
    <location>
        <begin position="27"/>
        <end position="54"/>
    </location>
</feature>
<feature type="compositionally biased region" description="Basic and acidic residues" evidence="1">
    <location>
        <begin position="80"/>
        <end position="117"/>
    </location>
</feature>
<reference evidence="2 3" key="1">
    <citation type="journal article" date="2019" name="G3 (Bethesda)">
        <title>Sequencing of a Wild Apple (Malus baccata) Genome Unravels the Differences Between Cultivated and Wild Apple Species Regarding Disease Resistance and Cold Tolerance.</title>
        <authorList>
            <person name="Chen X."/>
        </authorList>
    </citation>
    <scope>NUCLEOTIDE SEQUENCE [LARGE SCALE GENOMIC DNA]</scope>
    <source>
        <strain evidence="3">cv. Shandingzi</strain>
        <tissue evidence="2">Leaves</tissue>
    </source>
</reference>